<name>A0A1J5IFW7_9BACT</name>
<dbReference type="EMBL" id="MNZT01000096">
    <property type="protein sequence ID" value="OIP95993.1"/>
    <property type="molecule type" value="Genomic_DNA"/>
</dbReference>
<evidence type="ECO:0000259" key="2">
    <source>
        <dbReference type="Pfam" id="PF00892"/>
    </source>
</evidence>
<feature type="transmembrane region" description="Helical" evidence="1">
    <location>
        <begin position="61"/>
        <end position="82"/>
    </location>
</feature>
<dbReference type="InterPro" id="IPR000620">
    <property type="entry name" value="EamA_dom"/>
</dbReference>
<feature type="transmembrane region" description="Helical" evidence="1">
    <location>
        <begin position="182"/>
        <end position="202"/>
    </location>
</feature>
<dbReference type="STRING" id="1817892.AUK40_05390"/>
<feature type="transmembrane region" description="Helical" evidence="1">
    <location>
        <begin position="214"/>
        <end position="231"/>
    </location>
</feature>
<evidence type="ECO:0000313" key="3">
    <source>
        <dbReference type="EMBL" id="OIP95993.1"/>
    </source>
</evidence>
<feature type="domain" description="EamA" evidence="2">
    <location>
        <begin position="158"/>
        <end position="285"/>
    </location>
</feature>
<keyword evidence="1" id="KW-1133">Transmembrane helix</keyword>
<feature type="transmembrane region" description="Helical" evidence="1">
    <location>
        <begin position="238"/>
        <end position="262"/>
    </location>
</feature>
<accession>A0A1J5IFW7</accession>
<sequence>MFFLSVLAGLGVALGWGIADFAQKKLVMENGAYSMILPLQVATTALVGGVWVLFRFPVQVSFTAFCWMLAGTCLLTAAWFLFFRALSIGNVSVLCALYAFYTVIPFFWQTVVEKIQLNIVQFIGMGVVLIAGILISVDSRSLKQGFKASLSKGVKEITAALVMSGFGFLMIDHAVQEIGWKSGYIVQQMLSLLEVVVILLLLGKFRESRLPVSWGWFSTVVLANIIAFGSFNAGMEIGYVSVVGIVGTFSVAITALLAWPLLKERLAFNQYLGIAFGIVGIISLSL</sequence>
<comment type="caution">
    <text evidence="3">The sequence shown here is derived from an EMBL/GenBank/DDBJ whole genome shotgun (WGS) entry which is preliminary data.</text>
</comment>
<dbReference type="GO" id="GO:0016020">
    <property type="term" value="C:membrane"/>
    <property type="evidence" value="ECO:0007669"/>
    <property type="project" value="InterPro"/>
</dbReference>
<keyword evidence="1" id="KW-0472">Membrane</keyword>
<dbReference type="InterPro" id="IPR037185">
    <property type="entry name" value="EmrE-like"/>
</dbReference>
<feature type="transmembrane region" description="Helical" evidence="1">
    <location>
        <begin position="268"/>
        <end position="285"/>
    </location>
</feature>
<keyword evidence="1" id="KW-0812">Transmembrane</keyword>
<evidence type="ECO:0000313" key="4">
    <source>
        <dbReference type="Proteomes" id="UP000183245"/>
    </source>
</evidence>
<dbReference type="Pfam" id="PF00892">
    <property type="entry name" value="EamA"/>
    <property type="match status" value="1"/>
</dbReference>
<dbReference type="SUPFAM" id="SSF103481">
    <property type="entry name" value="Multidrug resistance efflux transporter EmrE"/>
    <property type="match status" value="2"/>
</dbReference>
<feature type="transmembrane region" description="Helical" evidence="1">
    <location>
        <begin position="115"/>
        <end position="137"/>
    </location>
</feature>
<organism evidence="3 4">
    <name type="scientific">Candidatus Wirthbacteria bacterium CG2_30_54_11</name>
    <dbReference type="NCBI Taxonomy" id="1817892"/>
    <lineage>
        <taxon>Bacteria</taxon>
        <taxon>Candidatus Wirthbacteria</taxon>
    </lineage>
</organism>
<dbReference type="Proteomes" id="UP000183245">
    <property type="component" value="Unassembled WGS sequence"/>
</dbReference>
<gene>
    <name evidence="3" type="ORF">AUK40_05390</name>
</gene>
<proteinExistence type="predicted"/>
<reference evidence="3 4" key="1">
    <citation type="journal article" date="2016" name="Environ. Microbiol.">
        <title>Genomic resolution of a cold subsurface aquifer community provides metabolic insights for novel microbes adapted to high CO concentrations.</title>
        <authorList>
            <person name="Probst A.J."/>
            <person name="Castelle C.J."/>
            <person name="Singh A."/>
            <person name="Brown C.T."/>
            <person name="Anantharaman K."/>
            <person name="Sharon I."/>
            <person name="Hug L.A."/>
            <person name="Burstein D."/>
            <person name="Emerson J.B."/>
            <person name="Thomas B.C."/>
            <person name="Banfield J.F."/>
        </authorList>
    </citation>
    <scope>NUCLEOTIDE SEQUENCE [LARGE SCALE GENOMIC DNA]</scope>
    <source>
        <strain evidence="3">CG2_30_54_11</strain>
    </source>
</reference>
<dbReference type="AlphaFoldDB" id="A0A1J5IFW7"/>
<feature type="transmembrane region" description="Helical" evidence="1">
    <location>
        <begin position="88"/>
        <end position="108"/>
    </location>
</feature>
<feature type="transmembrane region" description="Helical" evidence="1">
    <location>
        <begin position="35"/>
        <end position="54"/>
    </location>
</feature>
<protein>
    <recommendedName>
        <fullName evidence="2">EamA domain-containing protein</fullName>
    </recommendedName>
</protein>
<evidence type="ECO:0000256" key="1">
    <source>
        <dbReference type="SAM" id="Phobius"/>
    </source>
</evidence>